<dbReference type="PANTHER" id="PTHR46825:SF9">
    <property type="entry name" value="BETA-LACTAMASE-RELATED DOMAIN-CONTAINING PROTEIN"/>
    <property type="match status" value="1"/>
</dbReference>
<dbReference type="AlphaFoldDB" id="A0A0V0Q978"/>
<dbReference type="InterPro" id="IPR001466">
    <property type="entry name" value="Beta-lactam-related"/>
</dbReference>
<dbReference type="Pfam" id="PF00144">
    <property type="entry name" value="Beta-lactamase"/>
    <property type="match status" value="1"/>
</dbReference>
<feature type="domain" description="Beta-lactamase-related" evidence="1">
    <location>
        <begin position="1"/>
        <end position="351"/>
    </location>
</feature>
<proteinExistence type="predicted"/>
<reference evidence="2 3" key="1">
    <citation type="journal article" date="2015" name="Sci. Rep.">
        <title>Genome of the facultative scuticociliatosis pathogen Pseudocohnilembus persalinus provides insight into its virulence through horizontal gene transfer.</title>
        <authorList>
            <person name="Xiong J."/>
            <person name="Wang G."/>
            <person name="Cheng J."/>
            <person name="Tian M."/>
            <person name="Pan X."/>
            <person name="Warren A."/>
            <person name="Jiang C."/>
            <person name="Yuan D."/>
            <person name="Miao W."/>
        </authorList>
    </citation>
    <scope>NUCLEOTIDE SEQUENCE [LARGE SCALE GENOMIC DNA]</scope>
    <source>
        <strain evidence="2">36N120E</strain>
    </source>
</reference>
<evidence type="ECO:0000259" key="1">
    <source>
        <dbReference type="Pfam" id="PF00144"/>
    </source>
</evidence>
<keyword evidence="3" id="KW-1185">Reference proteome</keyword>
<sequence length="390" mass="44877">MAENDIVGLSFGYGQDGEVQWLQGFGHANINENIMVDAESTEFRWASMSKQVTSILSYKLNERGKLDLNADISKYWQKYQRPNYFVIKCNGQDFVEYDDYKYQCAANDFAYVEVEQDTIITQSMLLSHYAGIESYGDGTTNPVPPDSKKNDPRINDGIEWAMQYFMNAPFVSQPNSSYAYTTFGLNMAGVVCTYADAEYQGRYEDLARALVFERVYGNVGSIQPDFYWLEKYRPQRATGYKNPQQLSVDNDVSYKTPGGGYISNVKDALTFALNYRNETLLTNDQKSRAWTPYNEKINAYYGMGFQLWYQQDQLLSVGHDGSQDGARSMMRYYPQVDVAMVFMSNSENLNTSKLLKGIEKILWRNGVPLPENWNFQEDTEQVQFQRDIQI</sequence>
<comment type="caution">
    <text evidence="2">The sequence shown here is derived from an EMBL/GenBank/DDBJ whole genome shotgun (WGS) entry which is preliminary data.</text>
</comment>
<evidence type="ECO:0000313" key="2">
    <source>
        <dbReference type="EMBL" id="KRW98580.1"/>
    </source>
</evidence>
<dbReference type="OrthoDB" id="5946976at2759"/>
<accession>A0A0V0Q978</accession>
<dbReference type="EMBL" id="LDAU01000238">
    <property type="protein sequence ID" value="KRW98580.1"/>
    <property type="molecule type" value="Genomic_DNA"/>
</dbReference>
<dbReference type="Proteomes" id="UP000054937">
    <property type="component" value="Unassembled WGS sequence"/>
</dbReference>
<dbReference type="SUPFAM" id="SSF56601">
    <property type="entry name" value="beta-lactamase/transpeptidase-like"/>
    <property type="match status" value="1"/>
</dbReference>
<dbReference type="PANTHER" id="PTHR46825">
    <property type="entry name" value="D-ALANYL-D-ALANINE-CARBOXYPEPTIDASE/ENDOPEPTIDASE AMPH"/>
    <property type="match status" value="1"/>
</dbReference>
<dbReference type="InParanoid" id="A0A0V0Q978"/>
<organism evidence="2 3">
    <name type="scientific">Pseudocohnilembus persalinus</name>
    <name type="common">Ciliate</name>
    <dbReference type="NCBI Taxonomy" id="266149"/>
    <lineage>
        <taxon>Eukaryota</taxon>
        <taxon>Sar</taxon>
        <taxon>Alveolata</taxon>
        <taxon>Ciliophora</taxon>
        <taxon>Intramacronucleata</taxon>
        <taxon>Oligohymenophorea</taxon>
        <taxon>Scuticociliatia</taxon>
        <taxon>Philasterida</taxon>
        <taxon>Pseudocohnilembidae</taxon>
        <taxon>Pseudocohnilembus</taxon>
    </lineage>
</organism>
<dbReference type="InterPro" id="IPR050491">
    <property type="entry name" value="AmpC-like"/>
</dbReference>
<dbReference type="InterPro" id="IPR012338">
    <property type="entry name" value="Beta-lactam/transpept-like"/>
</dbReference>
<evidence type="ECO:0000313" key="3">
    <source>
        <dbReference type="Proteomes" id="UP000054937"/>
    </source>
</evidence>
<gene>
    <name evidence="2" type="ORF">PPERSA_09733</name>
</gene>
<name>A0A0V0Q978_PSEPJ</name>
<dbReference type="Gene3D" id="3.40.710.10">
    <property type="entry name" value="DD-peptidase/beta-lactamase superfamily"/>
    <property type="match status" value="1"/>
</dbReference>
<protein>
    <submittedName>
        <fullName evidence="2">Beta-lactamase/transpeptidase-like protein</fullName>
    </submittedName>
</protein>